<reference evidence="2" key="3">
    <citation type="submission" date="2015-06" db="UniProtKB">
        <authorList>
            <consortium name="EnsemblMetazoa"/>
        </authorList>
    </citation>
    <scope>IDENTIFICATION</scope>
</reference>
<reference evidence="3" key="1">
    <citation type="submission" date="2012-12" db="EMBL/GenBank/DDBJ databases">
        <authorList>
            <person name="Hellsten U."/>
            <person name="Grimwood J."/>
            <person name="Chapman J.A."/>
            <person name="Shapiro H."/>
            <person name="Aerts A."/>
            <person name="Otillar R.P."/>
            <person name="Terry A.Y."/>
            <person name="Boore J.L."/>
            <person name="Simakov O."/>
            <person name="Marletaz F."/>
            <person name="Cho S.-J."/>
            <person name="Edsinger-Gonzales E."/>
            <person name="Havlak P."/>
            <person name="Kuo D.-H."/>
            <person name="Larsson T."/>
            <person name="Lv J."/>
            <person name="Arendt D."/>
            <person name="Savage R."/>
            <person name="Osoegawa K."/>
            <person name="de Jong P."/>
            <person name="Lindberg D.R."/>
            <person name="Seaver E.C."/>
            <person name="Weisblat D.A."/>
            <person name="Putnam N.H."/>
            <person name="Grigoriev I.V."/>
            <person name="Rokhsar D.S."/>
        </authorList>
    </citation>
    <scope>NUCLEOTIDE SEQUENCE</scope>
</reference>
<dbReference type="EnsemblMetazoa" id="HelroT166855">
    <property type="protein sequence ID" value="HelroP166855"/>
    <property type="gene ID" value="HelroG166855"/>
</dbReference>
<evidence type="ECO:0000313" key="3">
    <source>
        <dbReference type="Proteomes" id="UP000015101"/>
    </source>
</evidence>
<dbReference type="InParanoid" id="T1EYM9"/>
<dbReference type="EMBL" id="AMQM01002582">
    <property type="status" value="NOT_ANNOTATED_CDS"/>
    <property type="molecule type" value="Genomic_DNA"/>
</dbReference>
<dbReference type="OrthoDB" id="10262360at2759"/>
<keyword evidence="3" id="KW-1185">Reference proteome</keyword>
<dbReference type="AlphaFoldDB" id="T1EYM9"/>
<dbReference type="HOGENOM" id="CLU_1662677_0_0_1"/>
<organism evidence="2 3">
    <name type="scientific">Helobdella robusta</name>
    <name type="common">Californian leech</name>
    <dbReference type="NCBI Taxonomy" id="6412"/>
    <lineage>
        <taxon>Eukaryota</taxon>
        <taxon>Metazoa</taxon>
        <taxon>Spiralia</taxon>
        <taxon>Lophotrochozoa</taxon>
        <taxon>Annelida</taxon>
        <taxon>Clitellata</taxon>
        <taxon>Hirudinea</taxon>
        <taxon>Rhynchobdellida</taxon>
        <taxon>Glossiphoniidae</taxon>
        <taxon>Helobdella</taxon>
    </lineage>
</organism>
<reference evidence="1 3" key="2">
    <citation type="journal article" date="2013" name="Nature">
        <title>Insights into bilaterian evolution from three spiralian genomes.</title>
        <authorList>
            <person name="Simakov O."/>
            <person name="Marletaz F."/>
            <person name="Cho S.J."/>
            <person name="Edsinger-Gonzales E."/>
            <person name="Havlak P."/>
            <person name="Hellsten U."/>
            <person name="Kuo D.H."/>
            <person name="Larsson T."/>
            <person name="Lv J."/>
            <person name="Arendt D."/>
            <person name="Savage R."/>
            <person name="Osoegawa K."/>
            <person name="de Jong P."/>
            <person name="Grimwood J."/>
            <person name="Chapman J.A."/>
            <person name="Shapiro H."/>
            <person name="Aerts A."/>
            <person name="Otillar R.P."/>
            <person name="Terry A.Y."/>
            <person name="Boore J.L."/>
            <person name="Grigoriev I.V."/>
            <person name="Lindberg D.R."/>
            <person name="Seaver E.C."/>
            <person name="Weisblat D.A."/>
            <person name="Putnam N.H."/>
            <person name="Rokhsar D.S."/>
        </authorList>
    </citation>
    <scope>NUCLEOTIDE SEQUENCE</scope>
</reference>
<evidence type="ECO:0000313" key="2">
    <source>
        <dbReference type="EnsemblMetazoa" id="HelroP166855"/>
    </source>
</evidence>
<evidence type="ECO:0000313" key="1">
    <source>
        <dbReference type="EMBL" id="ESO11807.1"/>
    </source>
</evidence>
<accession>T1EYM9</accession>
<dbReference type="GeneID" id="20201679"/>
<dbReference type="eggNOG" id="KOG1517">
    <property type="taxonomic scope" value="Eukaryota"/>
</dbReference>
<sequence>MTSSDQPSPLHSTQQWKLEVMSQANTSYKIRQQFGIPKVAETSALLASPVWYEKDYIYNRAARILMHSKSEFLRAKCLKCDELLFSNKFNRQIGLLRFHPFDTQLAIVEEVNVQIYDWDTNSKLATVHNNKPHTRITYLEFINAYDNTLLITGTSEFYE</sequence>
<dbReference type="RefSeq" id="XP_009010295.1">
    <property type="nucleotide sequence ID" value="XM_009012047.1"/>
</dbReference>
<name>T1EYM9_HELRO</name>
<proteinExistence type="predicted"/>
<dbReference type="KEGG" id="hro:HELRODRAFT_166855"/>
<dbReference type="CTD" id="20201679"/>
<protein>
    <submittedName>
        <fullName evidence="1 2">Uncharacterized protein</fullName>
    </submittedName>
</protein>
<dbReference type="EMBL" id="KB095812">
    <property type="protein sequence ID" value="ESO11807.1"/>
    <property type="molecule type" value="Genomic_DNA"/>
</dbReference>
<dbReference type="STRING" id="6412.T1EYM9"/>
<dbReference type="Proteomes" id="UP000015101">
    <property type="component" value="Unassembled WGS sequence"/>
</dbReference>
<gene>
    <name evidence="2" type="primary">20201679</name>
    <name evidence="1" type="ORF">HELRODRAFT_166855</name>
</gene>